<dbReference type="GO" id="GO:0048364">
    <property type="term" value="P:root development"/>
    <property type="evidence" value="ECO:0007669"/>
    <property type="project" value="InterPro"/>
</dbReference>
<evidence type="ECO:0000313" key="3">
    <source>
        <dbReference type="RefSeq" id="XP_022136177.1"/>
    </source>
</evidence>
<dbReference type="PANTHER" id="PTHR33070:SF129">
    <property type="entry name" value="DUF241 DOMAIN PROTEIN"/>
    <property type="match status" value="1"/>
</dbReference>
<sequence length="292" mass="32847">MDASALNPRISHHVRSNSLPSKPHPLINQVDEQLVRLRDSEATSSSSSSLCHRLGALQDLHDCIDKLLLLPLSQQALIQLSDKELLDDLLEGSLRLLDSCDIAMNALLQTRECTNELESFLRRRRGEIGTASSLQECLSSRKMIKKAIHKALKGMESKQSHKDHGSLTIVNLVKEVEAVTYHSIESLLSFIAGPKMPSKWSCWSSVSKFVQPKRVACISEETNISVVERLDLTLSSITNHHTNKSKSLIQVEDMQNSLRECGTSIKEVEEELENLYRFIIKTRVSLLNIFNH</sequence>
<dbReference type="AlphaFoldDB" id="A0A6J1C4U7"/>
<dbReference type="GeneID" id="111007932"/>
<accession>A0A6J1C4U7</accession>
<keyword evidence="2" id="KW-1185">Reference proteome</keyword>
<evidence type="ECO:0000313" key="2">
    <source>
        <dbReference type="Proteomes" id="UP000504603"/>
    </source>
</evidence>
<proteinExistence type="predicted"/>
<name>A0A6J1C4U7_MOMCH</name>
<gene>
    <name evidence="3" type="primary">LOC111007932</name>
</gene>
<dbReference type="GO" id="GO:0048367">
    <property type="term" value="P:shoot system development"/>
    <property type="evidence" value="ECO:0007669"/>
    <property type="project" value="InterPro"/>
</dbReference>
<reference evidence="3" key="1">
    <citation type="submission" date="2025-08" db="UniProtKB">
        <authorList>
            <consortium name="RefSeq"/>
        </authorList>
    </citation>
    <scope>IDENTIFICATION</scope>
    <source>
        <strain evidence="3">OHB3-1</strain>
    </source>
</reference>
<dbReference type="OrthoDB" id="1694667at2759"/>
<dbReference type="Proteomes" id="UP000504603">
    <property type="component" value="Unplaced"/>
</dbReference>
<dbReference type="InterPro" id="IPR004320">
    <property type="entry name" value="BPS1_pln"/>
</dbReference>
<dbReference type="Pfam" id="PF03087">
    <property type="entry name" value="BPS1"/>
    <property type="match status" value="1"/>
</dbReference>
<dbReference type="PANTHER" id="PTHR33070">
    <property type="entry name" value="OS06G0725500 PROTEIN"/>
    <property type="match status" value="1"/>
</dbReference>
<dbReference type="KEGG" id="mcha:111007932"/>
<dbReference type="RefSeq" id="XP_022136177.1">
    <property type="nucleotide sequence ID" value="XM_022280485.1"/>
</dbReference>
<feature type="region of interest" description="Disordered" evidence="1">
    <location>
        <begin position="1"/>
        <end position="25"/>
    </location>
</feature>
<protein>
    <submittedName>
        <fullName evidence="3">Uncharacterized protein LOC111007932</fullName>
    </submittedName>
</protein>
<organism evidence="2 3">
    <name type="scientific">Momordica charantia</name>
    <name type="common">Bitter gourd</name>
    <name type="synonym">Balsam pear</name>
    <dbReference type="NCBI Taxonomy" id="3673"/>
    <lineage>
        <taxon>Eukaryota</taxon>
        <taxon>Viridiplantae</taxon>
        <taxon>Streptophyta</taxon>
        <taxon>Embryophyta</taxon>
        <taxon>Tracheophyta</taxon>
        <taxon>Spermatophyta</taxon>
        <taxon>Magnoliopsida</taxon>
        <taxon>eudicotyledons</taxon>
        <taxon>Gunneridae</taxon>
        <taxon>Pentapetalae</taxon>
        <taxon>rosids</taxon>
        <taxon>fabids</taxon>
        <taxon>Cucurbitales</taxon>
        <taxon>Cucurbitaceae</taxon>
        <taxon>Momordiceae</taxon>
        <taxon>Momordica</taxon>
    </lineage>
</organism>
<evidence type="ECO:0000256" key="1">
    <source>
        <dbReference type="SAM" id="MobiDB-lite"/>
    </source>
</evidence>